<evidence type="ECO:0000313" key="4">
    <source>
        <dbReference type="Proteomes" id="UP000628448"/>
    </source>
</evidence>
<dbReference type="AlphaFoldDB" id="A0A931E537"/>
<dbReference type="Pfam" id="PF00487">
    <property type="entry name" value="FA_desaturase"/>
    <property type="match status" value="1"/>
</dbReference>
<comment type="caution">
    <text evidence="3">The sequence shown here is derived from an EMBL/GenBank/DDBJ whole genome shotgun (WGS) entry which is preliminary data.</text>
</comment>
<keyword evidence="1" id="KW-1133">Transmembrane helix</keyword>
<evidence type="ECO:0000313" key="3">
    <source>
        <dbReference type="EMBL" id="MBG9377223.1"/>
    </source>
</evidence>
<feature type="transmembrane region" description="Helical" evidence="1">
    <location>
        <begin position="161"/>
        <end position="177"/>
    </location>
</feature>
<evidence type="ECO:0000259" key="2">
    <source>
        <dbReference type="Pfam" id="PF00487"/>
    </source>
</evidence>
<dbReference type="PANTHER" id="PTHR19353">
    <property type="entry name" value="FATTY ACID DESATURASE 2"/>
    <property type="match status" value="1"/>
</dbReference>
<proteinExistence type="predicted"/>
<keyword evidence="1" id="KW-0812">Transmembrane</keyword>
<dbReference type="InterPro" id="IPR005804">
    <property type="entry name" value="FA_desaturase_dom"/>
</dbReference>
<dbReference type="RefSeq" id="WP_196991320.1">
    <property type="nucleotide sequence ID" value="NZ_JADWYR010000002.1"/>
</dbReference>
<organism evidence="3 4">
    <name type="scientific">Panacibacter microcysteis</name>
    <dbReference type="NCBI Taxonomy" id="2793269"/>
    <lineage>
        <taxon>Bacteria</taxon>
        <taxon>Pseudomonadati</taxon>
        <taxon>Bacteroidota</taxon>
        <taxon>Chitinophagia</taxon>
        <taxon>Chitinophagales</taxon>
        <taxon>Chitinophagaceae</taxon>
        <taxon>Panacibacter</taxon>
    </lineage>
</organism>
<protein>
    <submittedName>
        <fullName evidence="3">Acyl-CoA desaturase</fullName>
    </submittedName>
</protein>
<dbReference type="PANTHER" id="PTHR19353:SF19">
    <property type="entry name" value="DELTA(5) FATTY ACID DESATURASE C-RELATED"/>
    <property type="match status" value="1"/>
</dbReference>
<keyword evidence="4" id="KW-1185">Reference proteome</keyword>
<dbReference type="Proteomes" id="UP000628448">
    <property type="component" value="Unassembled WGS sequence"/>
</dbReference>
<dbReference type="EMBL" id="JADWYR010000002">
    <property type="protein sequence ID" value="MBG9377223.1"/>
    <property type="molecule type" value="Genomic_DNA"/>
</dbReference>
<name>A0A931E537_9BACT</name>
<dbReference type="PIRSF" id="PIRSF015921">
    <property type="entry name" value="FA_sphinglp_des"/>
    <property type="match status" value="1"/>
</dbReference>
<dbReference type="GO" id="GO:0016020">
    <property type="term" value="C:membrane"/>
    <property type="evidence" value="ECO:0007669"/>
    <property type="project" value="TreeGrafter"/>
</dbReference>
<dbReference type="GO" id="GO:0016717">
    <property type="term" value="F:oxidoreductase activity, acting on paired donors, with oxidation of a pair of donors resulting in the reduction of molecular oxygen to two molecules of water"/>
    <property type="evidence" value="ECO:0007669"/>
    <property type="project" value="TreeGrafter"/>
</dbReference>
<feature type="transmembrane region" description="Helical" evidence="1">
    <location>
        <begin position="38"/>
        <end position="59"/>
    </location>
</feature>
<feature type="domain" description="Fatty acid desaturase" evidence="2">
    <location>
        <begin position="63"/>
        <end position="335"/>
    </location>
</feature>
<accession>A0A931E537</accession>
<feature type="transmembrane region" description="Helical" evidence="1">
    <location>
        <begin position="228"/>
        <end position="250"/>
    </location>
</feature>
<keyword evidence="1" id="KW-0472">Membrane</keyword>
<feature type="transmembrane region" description="Helical" evidence="1">
    <location>
        <begin position="65"/>
        <end position="85"/>
    </location>
</feature>
<feature type="transmembrane region" description="Helical" evidence="1">
    <location>
        <begin position="202"/>
        <end position="221"/>
    </location>
</feature>
<gene>
    <name evidence="3" type="ORF">I5907_13355</name>
</gene>
<dbReference type="CDD" id="cd03506">
    <property type="entry name" value="Delta6-FADS-like"/>
    <property type="match status" value="1"/>
</dbReference>
<sequence>MQAPKFAHTAQSFHVVLKNRINEYFEKTGKQTNGGFRLLSKALFLVLSFIYLYVHLIFFTPSTPLALTFCVLLGACTAAIGFNIMHDGGHGSFSKYPWVNKIAAVTAEVLGASHFIWNMKHNVIHHAYTNVDGVDDDIDAKPVLRMASTQKRYKMHRFQHLYFWVFYCFLHLYWILLSDYKKYFTGKVGEIPLKKMTFKDHFTFWFFKLLHYTLFIIIPIIKLGFSKWIVGYLCFTVVAGFVLSIVFQLAHTVEDTEFPVPDVASNRLEDEWAIHQLKTTANFATRSRFISWFVGGLNFQIEHHLFPKISHIHYPQISKIVKQACQEYGVVYVEYPKLHNAVASHVSFLKQMGRA</sequence>
<evidence type="ECO:0000256" key="1">
    <source>
        <dbReference type="SAM" id="Phobius"/>
    </source>
</evidence>
<reference evidence="3" key="1">
    <citation type="submission" date="2020-11" db="EMBL/GenBank/DDBJ databases">
        <title>Bacterial whole genome sequence for Panacibacter sp. DH6.</title>
        <authorList>
            <person name="Le V."/>
            <person name="Ko S."/>
            <person name="Ahn C.-Y."/>
            <person name="Oh H.-M."/>
        </authorList>
    </citation>
    <scope>NUCLEOTIDE SEQUENCE</scope>
    <source>
        <strain evidence="3">DH6</strain>
    </source>
</reference>
<dbReference type="GO" id="GO:0008610">
    <property type="term" value="P:lipid biosynthetic process"/>
    <property type="evidence" value="ECO:0007669"/>
    <property type="project" value="UniProtKB-ARBA"/>
</dbReference>
<dbReference type="InterPro" id="IPR012171">
    <property type="entry name" value="Fatty_acid_desaturase"/>
</dbReference>